<dbReference type="RefSeq" id="WP_338200153.1">
    <property type="nucleotide sequence ID" value="NZ_JAEKNR010000073.1"/>
</dbReference>
<comment type="caution">
    <text evidence="6">Lacks conserved residue(s) required for the propagation of feature annotation.</text>
</comment>
<dbReference type="CDD" id="cd09873">
    <property type="entry name" value="PIN_Pae0151-like"/>
    <property type="match status" value="1"/>
</dbReference>
<dbReference type="HAMAP" id="MF_00265">
    <property type="entry name" value="VapC_Nob1"/>
    <property type="match status" value="1"/>
</dbReference>
<comment type="caution">
    <text evidence="8">The sequence shown here is derived from an EMBL/GenBank/DDBJ whole genome shotgun (WGS) entry which is preliminary data.</text>
</comment>
<keyword evidence="5 6" id="KW-0460">Magnesium</keyword>
<protein>
    <recommendedName>
        <fullName evidence="6">Ribonuclease VapC</fullName>
        <shortName evidence="6">RNase VapC</shortName>
        <ecNumber evidence="6">3.1.-.-</ecNumber>
    </recommendedName>
    <alternativeName>
        <fullName evidence="6">Toxin VapC</fullName>
    </alternativeName>
</protein>
<dbReference type="SUPFAM" id="SSF88723">
    <property type="entry name" value="PIN domain-like"/>
    <property type="match status" value="1"/>
</dbReference>
<organism evidence="8 9">
    <name type="scientific">Candidatus Nephthysia bennettiae</name>
    <dbReference type="NCBI Taxonomy" id="3127016"/>
    <lineage>
        <taxon>Bacteria</taxon>
        <taxon>Bacillati</taxon>
        <taxon>Candidatus Dormiibacterota</taxon>
        <taxon>Candidatus Dormibacteria</taxon>
        <taxon>Candidatus Dormibacterales</taxon>
        <taxon>Candidatus Dormibacteraceae</taxon>
        <taxon>Candidatus Nephthysia</taxon>
    </lineage>
</organism>
<dbReference type="Gene3D" id="3.40.50.1010">
    <property type="entry name" value="5'-nuclease"/>
    <property type="match status" value="1"/>
</dbReference>
<evidence type="ECO:0000256" key="2">
    <source>
        <dbReference type="ARBA" id="ARBA00022722"/>
    </source>
</evidence>
<dbReference type="PANTHER" id="PTHR35901:SF1">
    <property type="entry name" value="EXONUCLEASE VAPC9"/>
    <property type="match status" value="1"/>
</dbReference>
<dbReference type="InterPro" id="IPR044153">
    <property type="entry name" value="PIN_Pae0151-like"/>
</dbReference>
<feature type="domain" description="PIN" evidence="7">
    <location>
        <begin position="2"/>
        <end position="120"/>
    </location>
</feature>
<dbReference type="EMBL" id="JAEKNR010000073">
    <property type="protein sequence ID" value="MBJ7597714.1"/>
    <property type="molecule type" value="Genomic_DNA"/>
</dbReference>
<evidence type="ECO:0000256" key="5">
    <source>
        <dbReference type="ARBA" id="ARBA00022842"/>
    </source>
</evidence>
<evidence type="ECO:0000256" key="6">
    <source>
        <dbReference type="HAMAP-Rule" id="MF_00265"/>
    </source>
</evidence>
<gene>
    <name evidence="6" type="primary">vapC</name>
    <name evidence="8" type="ORF">JF922_06475</name>
</gene>
<dbReference type="InterPro" id="IPR002716">
    <property type="entry name" value="PIN_dom"/>
</dbReference>
<dbReference type="PANTHER" id="PTHR35901">
    <property type="entry name" value="RIBONUCLEASE VAPC3"/>
    <property type="match status" value="1"/>
</dbReference>
<keyword evidence="1 6" id="KW-1277">Toxin-antitoxin system</keyword>
<keyword evidence="6" id="KW-0800">Toxin</keyword>
<dbReference type="InterPro" id="IPR029060">
    <property type="entry name" value="PIN-like_dom_sf"/>
</dbReference>
<dbReference type="Pfam" id="PF01850">
    <property type="entry name" value="PIN"/>
    <property type="match status" value="1"/>
</dbReference>
<evidence type="ECO:0000259" key="7">
    <source>
        <dbReference type="Pfam" id="PF01850"/>
    </source>
</evidence>
<keyword evidence="3 6" id="KW-0479">Metal-binding</keyword>
<sequence length="132" mass="14376">MIVVDASVLAPALMDDGKDGDRARQRLVGQDLAAPELIDLEVTSVLHRALRAGRVNRRRAEQALHDLADLPLVRSPHLPLLQRVWDLRARMGPYEASYVALAEALGAVLLTADIGLSRARGLGCRVELLTDP</sequence>
<dbReference type="InterPro" id="IPR022907">
    <property type="entry name" value="VapC_family"/>
</dbReference>
<evidence type="ECO:0000256" key="1">
    <source>
        <dbReference type="ARBA" id="ARBA00022649"/>
    </source>
</evidence>
<feature type="binding site" evidence="6">
    <location>
        <position position="5"/>
    </location>
    <ligand>
        <name>Mg(2+)</name>
        <dbReference type="ChEBI" id="CHEBI:18420"/>
    </ligand>
</feature>
<dbReference type="GO" id="GO:0016787">
    <property type="term" value="F:hydrolase activity"/>
    <property type="evidence" value="ECO:0007669"/>
    <property type="project" value="UniProtKB-KW"/>
</dbReference>
<dbReference type="GO" id="GO:0090729">
    <property type="term" value="F:toxin activity"/>
    <property type="evidence" value="ECO:0007669"/>
    <property type="project" value="UniProtKB-KW"/>
</dbReference>
<dbReference type="GO" id="GO:0000287">
    <property type="term" value="F:magnesium ion binding"/>
    <property type="evidence" value="ECO:0007669"/>
    <property type="project" value="UniProtKB-UniRule"/>
</dbReference>
<dbReference type="InterPro" id="IPR051619">
    <property type="entry name" value="TypeII_TA_RNase_PINc/VapC"/>
</dbReference>
<evidence type="ECO:0000313" key="9">
    <source>
        <dbReference type="Proteomes" id="UP000612893"/>
    </source>
</evidence>
<evidence type="ECO:0000256" key="3">
    <source>
        <dbReference type="ARBA" id="ARBA00022723"/>
    </source>
</evidence>
<name>A0A934K0R3_9BACT</name>
<comment type="cofactor">
    <cofactor evidence="6">
        <name>Mg(2+)</name>
        <dbReference type="ChEBI" id="CHEBI:18420"/>
    </cofactor>
</comment>
<comment type="similarity">
    <text evidence="6">Belongs to the PINc/VapC protein family.</text>
</comment>
<accession>A0A934K0R3</accession>
<dbReference type="GO" id="GO:0004518">
    <property type="term" value="F:nuclease activity"/>
    <property type="evidence" value="ECO:0007669"/>
    <property type="project" value="UniProtKB-KW"/>
</dbReference>
<keyword evidence="2 6" id="KW-0540">Nuclease</keyword>
<comment type="function">
    <text evidence="6">Toxic component of a toxin-antitoxin (TA) system. An RNase.</text>
</comment>
<keyword evidence="9" id="KW-1185">Reference proteome</keyword>
<reference evidence="8" key="1">
    <citation type="submission" date="2020-10" db="EMBL/GenBank/DDBJ databases">
        <title>Ca. Dormibacterota MAGs.</title>
        <authorList>
            <person name="Montgomery K."/>
        </authorList>
    </citation>
    <scope>NUCLEOTIDE SEQUENCE [LARGE SCALE GENOMIC DNA]</scope>
    <source>
        <strain evidence="8">SC8812_S17_10</strain>
    </source>
</reference>
<dbReference type="Proteomes" id="UP000612893">
    <property type="component" value="Unassembled WGS sequence"/>
</dbReference>
<dbReference type="EC" id="3.1.-.-" evidence="6"/>
<proteinExistence type="inferred from homology"/>
<keyword evidence="4 6" id="KW-0378">Hydrolase</keyword>
<dbReference type="AlphaFoldDB" id="A0A934K0R3"/>
<evidence type="ECO:0000313" key="8">
    <source>
        <dbReference type="EMBL" id="MBJ7597714.1"/>
    </source>
</evidence>
<evidence type="ECO:0000256" key="4">
    <source>
        <dbReference type="ARBA" id="ARBA00022801"/>
    </source>
</evidence>